<dbReference type="GO" id="GO:0005739">
    <property type="term" value="C:mitochondrion"/>
    <property type="evidence" value="ECO:0007669"/>
    <property type="project" value="TreeGrafter"/>
</dbReference>
<dbReference type="Proteomes" id="UP000606786">
    <property type="component" value="Unassembled WGS sequence"/>
</dbReference>
<dbReference type="PANTHER" id="PTHR14021:SF15">
    <property type="entry name" value="IRON-SULFUR CLUSTER CO-CHAPERONE PROTEIN HSCB"/>
    <property type="match status" value="1"/>
</dbReference>
<dbReference type="HAMAP" id="MF_00682">
    <property type="entry name" value="HscB"/>
    <property type="match status" value="1"/>
</dbReference>
<dbReference type="InterPro" id="IPR001623">
    <property type="entry name" value="DnaJ_domain"/>
</dbReference>
<keyword evidence="2" id="KW-0143">Chaperone</keyword>
<evidence type="ECO:0000313" key="5">
    <source>
        <dbReference type="Proteomes" id="UP000606786"/>
    </source>
</evidence>
<evidence type="ECO:0000256" key="1">
    <source>
        <dbReference type="ARBA" id="ARBA00010476"/>
    </source>
</evidence>
<dbReference type="AlphaFoldDB" id="A0A811V9W1"/>
<dbReference type="SUPFAM" id="SSF47144">
    <property type="entry name" value="HSC20 (HSCB), C-terminal oligomerisation domain"/>
    <property type="match status" value="1"/>
</dbReference>
<dbReference type="SUPFAM" id="SSF46565">
    <property type="entry name" value="Chaperone J-domain"/>
    <property type="match status" value="1"/>
</dbReference>
<dbReference type="InterPro" id="IPR004640">
    <property type="entry name" value="HscB"/>
</dbReference>
<dbReference type="InterPro" id="IPR036869">
    <property type="entry name" value="J_dom_sf"/>
</dbReference>
<dbReference type="GO" id="GO:0044571">
    <property type="term" value="P:[2Fe-2S] cluster assembly"/>
    <property type="evidence" value="ECO:0007669"/>
    <property type="project" value="InterPro"/>
</dbReference>
<dbReference type="NCBIfam" id="TIGR00714">
    <property type="entry name" value="hscB"/>
    <property type="match status" value="1"/>
</dbReference>
<sequence>MLSNCALKFQSLCRRLHTIRLELNNNGDSLRLSSLTRFCLVPKSGADNKEGVVKSSKTTALGVNAKYVVTQQIRKYAPTTSSTNAESACWNCKQGGRKNHMICTSCGYLQDVNAEINYFDLLDLQNSFSLQQQELTRRFRQLQTLVHPDKFSNKVTREQNNSADWSALINKAYKTLSAPVERGQYLLKLQGEHMPQDNSALNTEFLMEMMELNEKVDETNSRESLQQINNDIAQQLKEGVQVLSEKFDSKALNEAKFLLVKMKYLISVQNSIKNKLQKMEDS</sequence>
<evidence type="ECO:0000256" key="2">
    <source>
        <dbReference type="ARBA" id="ARBA00023186"/>
    </source>
</evidence>
<gene>
    <name evidence="4" type="ORF">CCAP1982_LOCUS14890</name>
</gene>
<proteinExistence type="inferred from homology"/>
<dbReference type="InterPro" id="IPR009073">
    <property type="entry name" value="HscB_oligo_C"/>
</dbReference>
<comment type="caution">
    <text evidence="4">The sequence shown here is derived from an EMBL/GenBank/DDBJ whole genome shotgun (WGS) entry which is preliminary data.</text>
</comment>
<dbReference type="OrthoDB" id="448954at2759"/>
<dbReference type="PANTHER" id="PTHR14021">
    <property type="entry name" value="IRON-SULFUR CLUSTER CO-CHAPERONE PROTEIN HSCB"/>
    <property type="match status" value="1"/>
</dbReference>
<organism evidence="4 5">
    <name type="scientific">Ceratitis capitata</name>
    <name type="common">Mediterranean fruit fly</name>
    <name type="synonym">Tephritis capitata</name>
    <dbReference type="NCBI Taxonomy" id="7213"/>
    <lineage>
        <taxon>Eukaryota</taxon>
        <taxon>Metazoa</taxon>
        <taxon>Ecdysozoa</taxon>
        <taxon>Arthropoda</taxon>
        <taxon>Hexapoda</taxon>
        <taxon>Insecta</taxon>
        <taxon>Pterygota</taxon>
        <taxon>Neoptera</taxon>
        <taxon>Endopterygota</taxon>
        <taxon>Diptera</taxon>
        <taxon>Brachycera</taxon>
        <taxon>Muscomorpha</taxon>
        <taxon>Tephritoidea</taxon>
        <taxon>Tephritidae</taxon>
        <taxon>Ceratitis</taxon>
        <taxon>Ceratitis</taxon>
    </lineage>
</organism>
<dbReference type="PROSITE" id="PS50076">
    <property type="entry name" value="DNAJ_2"/>
    <property type="match status" value="1"/>
</dbReference>
<dbReference type="InterPro" id="IPR036386">
    <property type="entry name" value="HscB_C_sf"/>
</dbReference>
<dbReference type="Pfam" id="PF00226">
    <property type="entry name" value="DnaJ"/>
    <property type="match status" value="1"/>
</dbReference>
<evidence type="ECO:0000259" key="3">
    <source>
        <dbReference type="PROSITE" id="PS50076"/>
    </source>
</evidence>
<dbReference type="KEGG" id="ccat:101459211"/>
<keyword evidence="5" id="KW-1185">Reference proteome</keyword>
<accession>A0A811V9W1</accession>
<dbReference type="Pfam" id="PF07743">
    <property type="entry name" value="HSCB_C"/>
    <property type="match status" value="1"/>
</dbReference>
<dbReference type="EMBL" id="CAJHJT010000034">
    <property type="protein sequence ID" value="CAD7006576.1"/>
    <property type="molecule type" value="Genomic_DNA"/>
</dbReference>
<comment type="similarity">
    <text evidence="1">Belongs to the HscB family.</text>
</comment>
<reference evidence="4" key="1">
    <citation type="submission" date="2020-11" db="EMBL/GenBank/DDBJ databases">
        <authorList>
            <person name="Whitehead M."/>
        </authorList>
    </citation>
    <scope>NUCLEOTIDE SEQUENCE</scope>
    <source>
        <strain evidence="4">EGII</strain>
    </source>
</reference>
<dbReference type="GO" id="GO:0051259">
    <property type="term" value="P:protein complex oligomerization"/>
    <property type="evidence" value="ECO:0007669"/>
    <property type="project" value="InterPro"/>
</dbReference>
<dbReference type="GO" id="GO:0001671">
    <property type="term" value="F:ATPase activator activity"/>
    <property type="evidence" value="ECO:0007669"/>
    <property type="project" value="InterPro"/>
</dbReference>
<dbReference type="SMART" id="SM00271">
    <property type="entry name" value="DnaJ"/>
    <property type="match status" value="1"/>
</dbReference>
<dbReference type="Gene3D" id="1.10.287.110">
    <property type="entry name" value="DnaJ domain"/>
    <property type="match status" value="1"/>
</dbReference>
<dbReference type="Gene3D" id="1.20.1280.20">
    <property type="entry name" value="HscB, C-terminal domain"/>
    <property type="match status" value="1"/>
</dbReference>
<dbReference type="GO" id="GO:0051087">
    <property type="term" value="F:protein-folding chaperone binding"/>
    <property type="evidence" value="ECO:0007669"/>
    <property type="project" value="InterPro"/>
</dbReference>
<name>A0A811V9W1_CERCA</name>
<evidence type="ECO:0000313" key="4">
    <source>
        <dbReference type="EMBL" id="CAD7006576.1"/>
    </source>
</evidence>
<feature type="domain" description="J" evidence="3">
    <location>
        <begin position="117"/>
        <end position="189"/>
    </location>
</feature>
<dbReference type="CDD" id="cd06257">
    <property type="entry name" value="DnaJ"/>
    <property type="match status" value="1"/>
</dbReference>
<protein>
    <submittedName>
        <fullName evidence="4">(Mediterranean fruit fly) hypothetical protein</fullName>
    </submittedName>
</protein>